<keyword evidence="2" id="KW-0645">Protease</keyword>
<protein>
    <recommendedName>
        <fullName evidence="5">Prohead serine protease domain-containing protein</fullName>
    </recommendedName>
</protein>
<dbReference type="InterPro" id="IPR054613">
    <property type="entry name" value="Peptidase_S78_dom"/>
</dbReference>
<evidence type="ECO:0000256" key="4">
    <source>
        <dbReference type="SAM" id="MobiDB-lite"/>
    </source>
</evidence>
<dbReference type="EMBL" id="LAHD01000078">
    <property type="protein sequence ID" value="PHK00820.1"/>
    <property type="molecule type" value="Genomic_DNA"/>
</dbReference>
<feature type="region of interest" description="Disordered" evidence="4">
    <location>
        <begin position="185"/>
        <end position="217"/>
    </location>
</feature>
<reference evidence="6 7" key="1">
    <citation type="submission" date="2015-02" db="EMBL/GenBank/DDBJ databases">
        <title>Nostoc linckia genome annotation.</title>
        <authorList>
            <person name="Zhou Z."/>
        </authorList>
    </citation>
    <scope>NUCLEOTIDE SEQUENCE [LARGE SCALE GENOMIC DNA]</scope>
    <source>
        <strain evidence="7">z8</strain>
    </source>
</reference>
<dbReference type="GO" id="GO:0008233">
    <property type="term" value="F:peptidase activity"/>
    <property type="evidence" value="ECO:0007669"/>
    <property type="project" value="UniProtKB-KW"/>
</dbReference>
<proteinExistence type="predicted"/>
<evidence type="ECO:0000256" key="1">
    <source>
        <dbReference type="ARBA" id="ARBA00022612"/>
    </source>
</evidence>
<gene>
    <name evidence="6" type="ORF">VF08_23435</name>
</gene>
<dbReference type="Pfam" id="PF04586">
    <property type="entry name" value="Peptidase_S78"/>
    <property type="match status" value="1"/>
</dbReference>
<evidence type="ECO:0000256" key="2">
    <source>
        <dbReference type="ARBA" id="ARBA00022670"/>
    </source>
</evidence>
<accession>A0A9Q5Z939</accession>
<evidence type="ECO:0000256" key="3">
    <source>
        <dbReference type="ARBA" id="ARBA00022801"/>
    </source>
</evidence>
<dbReference type="GeneID" id="57097305"/>
<dbReference type="NCBIfam" id="NF045541">
    <property type="entry name" value="scaf_prot_MCP2"/>
    <property type="match status" value="1"/>
</dbReference>
<dbReference type="Proteomes" id="UP000222310">
    <property type="component" value="Unassembled WGS sequence"/>
</dbReference>
<dbReference type="RefSeq" id="WP_099071030.1">
    <property type="nucleotide sequence ID" value="NZ_LAHD01000078.1"/>
</dbReference>
<evidence type="ECO:0000259" key="5">
    <source>
        <dbReference type="Pfam" id="PF04586"/>
    </source>
</evidence>
<keyword evidence="3" id="KW-0378">Hydrolase</keyword>
<dbReference type="AlphaFoldDB" id="A0A9Q5Z939"/>
<evidence type="ECO:0000313" key="7">
    <source>
        <dbReference type="Proteomes" id="UP000222310"/>
    </source>
</evidence>
<keyword evidence="1" id="KW-1188">Viral release from host cell</keyword>
<name>A0A9Q5Z939_NOSLI</name>
<dbReference type="Pfam" id="PF25209">
    <property type="entry name" value="Phage_capsid_4"/>
    <property type="match status" value="1"/>
</dbReference>
<comment type="caution">
    <text evidence="6">The sequence shown here is derived from an EMBL/GenBank/DDBJ whole genome shotgun (WGS) entry which is preliminary data.</text>
</comment>
<sequence length="640" mass="71304">MPPQQRILAERRDMPAMQLRAAVVPSSVNDENRTVRLEYTTGAAVRRYGYFQGSWTEYMEELSLEHGHVKLDRLKNGAPLLDSHRSWGLDSVLGVVEAADERFATVRFSERDEVNPIWADVKTGIIRNVSVGYVVNRFEDVTKPDDKIRRLRAIDWEPFEISLVSVPADPKAGVRSAVETSHCVIVGQPEEGKEEKPEMPPEERQQPSPAPASAPDNTALQTALAAERQRIAAIQKICRDAKLPDTFSQRLIDENTTVESAAETVKALGDWVKQDEAPNNNQVRILRDATDTRVERVSSFLLQRSNQDKYKITEETREFVGMSLFDLGRQSLEIAGLPFKGESRARIALRALHTTSDFPLLLQAVVNKTLRASYAEAERTFPLWARQGSVSDFKEVTRLQLSEAPELDPLTETEEYKSGTFGEAAEKLRVKKYGKKVGISWETIINDDLEAFTRIPQLFANAAARKESDEVYGILTGNPVMADGTAIFDASKGNLTNALLDVDGLGACFTLMATQTGFNANVIAGVVPRFLIAPFALRTKILKLLGFIAPTKVADVNPYQGFEPIFDARLDKHSASNFYMAADKNSIDTVEYVYLEGESTPFTDTQEKFNTDGMEFKIRHVFGAKCIDRKGLLKSTNNAS</sequence>
<feature type="domain" description="Prohead serine protease" evidence="5">
    <location>
        <begin position="105"/>
        <end position="175"/>
    </location>
</feature>
<feature type="compositionally biased region" description="Basic and acidic residues" evidence="4">
    <location>
        <begin position="190"/>
        <end position="205"/>
    </location>
</feature>
<evidence type="ECO:0000313" key="6">
    <source>
        <dbReference type="EMBL" id="PHK00820.1"/>
    </source>
</evidence>
<dbReference type="GO" id="GO:0006508">
    <property type="term" value="P:proteolysis"/>
    <property type="evidence" value="ECO:0007669"/>
    <property type="project" value="UniProtKB-KW"/>
</dbReference>
<organism evidence="6 7">
    <name type="scientific">Nostoc linckia z8</name>
    <dbReference type="NCBI Taxonomy" id="1628746"/>
    <lineage>
        <taxon>Bacteria</taxon>
        <taxon>Bacillati</taxon>
        <taxon>Cyanobacteriota</taxon>
        <taxon>Cyanophyceae</taxon>
        <taxon>Nostocales</taxon>
        <taxon>Nostocaceae</taxon>
        <taxon>Nostoc</taxon>
    </lineage>
</organism>